<feature type="transmembrane region" description="Helical" evidence="1">
    <location>
        <begin position="7"/>
        <end position="28"/>
    </location>
</feature>
<accession>A0A1F5Z7Q2</accession>
<name>A0A1F5Z7Q2_9BACT</name>
<gene>
    <name evidence="2" type="ORF">A2154_01905</name>
</gene>
<evidence type="ECO:0000313" key="3">
    <source>
        <dbReference type="Proteomes" id="UP000176854"/>
    </source>
</evidence>
<keyword evidence="1" id="KW-0472">Membrane</keyword>
<comment type="caution">
    <text evidence="2">The sequence shown here is derived from an EMBL/GenBank/DDBJ whole genome shotgun (WGS) entry which is preliminary data.</text>
</comment>
<dbReference type="EMBL" id="MFJC01000065">
    <property type="protein sequence ID" value="OGG08466.1"/>
    <property type="molecule type" value="Genomic_DNA"/>
</dbReference>
<proteinExistence type="predicted"/>
<feature type="transmembrane region" description="Helical" evidence="1">
    <location>
        <begin position="40"/>
        <end position="59"/>
    </location>
</feature>
<protein>
    <submittedName>
        <fullName evidence="2">Uncharacterized protein</fullName>
    </submittedName>
</protein>
<keyword evidence="1" id="KW-0812">Transmembrane</keyword>
<dbReference type="Proteomes" id="UP000176854">
    <property type="component" value="Unassembled WGS sequence"/>
</dbReference>
<keyword evidence="1" id="KW-1133">Transmembrane helix</keyword>
<reference evidence="2 3" key="1">
    <citation type="journal article" date="2016" name="Nat. Commun.">
        <title>Thousands of microbial genomes shed light on interconnected biogeochemical processes in an aquifer system.</title>
        <authorList>
            <person name="Anantharaman K."/>
            <person name="Brown C.T."/>
            <person name="Hug L.A."/>
            <person name="Sharon I."/>
            <person name="Castelle C.J."/>
            <person name="Probst A.J."/>
            <person name="Thomas B.C."/>
            <person name="Singh A."/>
            <person name="Wilkins M.J."/>
            <person name="Karaoz U."/>
            <person name="Brodie E.L."/>
            <person name="Williams K.H."/>
            <person name="Hubbard S.S."/>
            <person name="Banfield J.F."/>
        </authorList>
    </citation>
    <scope>NUCLEOTIDE SEQUENCE [LARGE SCALE GENOMIC DNA]</scope>
</reference>
<sequence>MDFAKQALTYVFLIIPAVFAAVVMFQGVTKYQAGNKEGGVAIGFGLFMLLLVVATYFMFIR</sequence>
<dbReference type="AlphaFoldDB" id="A0A1F5Z7Q2"/>
<evidence type="ECO:0000256" key="1">
    <source>
        <dbReference type="SAM" id="Phobius"/>
    </source>
</evidence>
<organism evidence="2 3">
    <name type="scientific">Candidatus Gottesmanbacteria bacterium RBG_16_43_7</name>
    <dbReference type="NCBI Taxonomy" id="1798373"/>
    <lineage>
        <taxon>Bacteria</taxon>
        <taxon>Candidatus Gottesmaniibacteriota</taxon>
    </lineage>
</organism>
<evidence type="ECO:0000313" key="2">
    <source>
        <dbReference type="EMBL" id="OGG08466.1"/>
    </source>
</evidence>